<comment type="caution">
    <text evidence="3">The sequence shown here is derived from an EMBL/GenBank/DDBJ whole genome shotgun (WGS) entry which is preliminary data.</text>
</comment>
<evidence type="ECO:0000313" key="3">
    <source>
        <dbReference type="EMBL" id="KAL3802786.1"/>
    </source>
</evidence>
<evidence type="ECO:0000256" key="2">
    <source>
        <dbReference type="SAM" id="SignalP"/>
    </source>
</evidence>
<proteinExistence type="predicted"/>
<protein>
    <submittedName>
        <fullName evidence="3">Uncharacterized protein</fullName>
    </submittedName>
</protein>
<keyword evidence="2" id="KW-0732">Signal</keyword>
<feature type="region of interest" description="Disordered" evidence="1">
    <location>
        <begin position="36"/>
        <end position="63"/>
    </location>
</feature>
<accession>A0ABD3QSB0</accession>
<gene>
    <name evidence="3" type="ORF">HJC23_007563</name>
</gene>
<feature type="chain" id="PRO_5044870599" evidence="2">
    <location>
        <begin position="18"/>
        <end position="79"/>
    </location>
</feature>
<dbReference type="AlphaFoldDB" id="A0ABD3QSB0"/>
<feature type="signal peptide" evidence="2">
    <location>
        <begin position="1"/>
        <end position="17"/>
    </location>
</feature>
<evidence type="ECO:0000256" key="1">
    <source>
        <dbReference type="SAM" id="MobiDB-lite"/>
    </source>
</evidence>
<organism evidence="3 4">
    <name type="scientific">Cyclotella cryptica</name>
    <dbReference type="NCBI Taxonomy" id="29204"/>
    <lineage>
        <taxon>Eukaryota</taxon>
        <taxon>Sar</taxon>
        <taxon>Stramenopiles</taxon>
        <taxon>Ochrophyta</taxon>
        <taxon>Bacillariophyta</taxon>
        <taxon>Coscinodiscophyceae</taxon>
        <taxon>Thalassiosirophycidae</taxon>
        <taxon>Stephanodiscales</taxon>
        <taxon>Stephanodiscaceae</taxon>
        <taxon>Cyclotella</taxon>
    </lineage>
</organism>
<evidence type="ECO:0000313" key="4">
    <source>
        <dbReference type="Proteomes" id="UP001516023"/>
    </source>
</evidence>
<dbReference type="Proteomes" id="UP001516023">
    <property type="component" value="Unassembled WGS sequence"/>
</dbReference>
<sequence length="79" mass="8498">MKFSSTLLAAFTVQASAFSTPSAAVKGTHRYAATLEAPVEDKTNGPVPSQVNQPSAPSMDVEKDWPVEEFVKDSDRVMP</sequence>
<dbReference type="EMBL" id="JABMIG020000017">
    <property type="protein sequence ID" value="KAL3802786.1"/>
    <property type="molecule type" value="Genomic_DNA"/>
</dbReference>
<keyword evidence="4" id="KW-1185">Reference proteome</keyword>
<name>A0ABD3QSB0_9STRA</name>
<reference evidence="3 4" key="1">
    <citation type="journal article" date="2020" name="G3 (Bethesda)">
        <title>Improved Reference Genome for Cyclotella cryptica CCMP332, a Model for Cell Wall Morphogenesis, Salinity Adaptation, and Lipid Production in Diatoms (Bacillariophyta).</title>
        <authorList>
            <person name="Roberts W.R."/>
            <person name="Downey K.M."/>
            <person name="Ruck E.C."/>
            <person name="Traller J.C."/>
            <person name="Alverson A.J."/>
        </authorList>
    </citation>
    <scope>NUCLEOTIDE SEQUENCE [LARGE SCALE GENOMIC DNA]</scope>
    <source>
        <strain evidence="3 4">CCMP332</strain>
    </source>
</reference>
<feature type="compositionally biased region" description="Polar residues" evidence="1">
    <location>
        <begin position="46"/>
        <end position="56"/>
    </location>
</feature>